<feature type="transmembrane region" description="Helical" evidence="6">
    <location>
        <begin position="47"/>
        <end position="65"/>
    </location>
</feature>
<comment type="subcellular location">
    <subcellularLocation>
        <location evidence="1">Membrane</location>
        <topology evidence="1">Multi-pass membrane protein</topology>
    </subcellularLocation>
</comment>
<keyword evidence="4 6" id="KW-0472">Membrane</keyword>
<dbReference type="GO" id="GO:0016020">
    <property type="term" value="C:membrane"/>
    <property type="evidence" value="ECO:0007669"/>
    <property type="project" value="UniProtKB-SubCell"/>
</dbReference>
<feature type="domain" description="Wax synthase" evidence="7">
    <location>
        <begin position="371"/>
        <end position="437"/>
    </location>
</feature>
<dbReference type="EMBL" id="KZ819322">
    <property type="protein sequence ID" value="PWN23124.1"/>
    <property type="molecule type" value="Genomic_DNA"/>
</dbReference>
<sequence length="541" mass="60353">MSKAPPSLFFDNPLVDVLTSHFQYARAVLSASPAVRSCSGLYYPSRGVTTLLLTSCALLGYSFLLHATLPSSSSSLGLLRLVSLPLFVAALFPLTFDPEAVTLGNDFRNIAIPSITWLPLAEILKVGVVSLWDTPEQRAPRWIVPEHQAHRWKGAVRMTSPTSKQVNGGAKKEDDHRNGATSAKGHPASENQPFSIPSVWYVVPHPPPWSLRRLLWACDNMTMRRPGTSWLLPSEQRAMEWALPRLLASGEVYREAARLEQTGPGDTLNRKRLAQDKRHEAPVWFGQLEWGLGGSLLQITAIYAFQRYVRFLNLPLRPGPGEDFFSAVPLWDQYILTFGLGTLVAFTAAPGELLVNTFLLRVLKFPCTAISPSFQRPLSSSGPRDFWSSRWHQWLRRDFSANARLIPGARSYSAIAAVGTFSFSAIEHSLVFGRFKPRPPTPWHVPTLALLTFPIHFFFLSQAALIFLEGQLLGSPSKHSPPSTLEWVARRALLWVGLLTCGRHVTAYLYQLGCFHPSEFFNWSESVRLLDEMRGEVKAGG</sequence>
<evidence type="ECO:0000256" key="4">
    <source>
        <dbReference type="ARBA" id="ARBA00023136"/>
    </source>
</evidence>
<organism evidence="8 9">
    <name type="scientific">Pseudomicrostroma glucosiphilum</name>
    <dbReference type="NCBI Taxonomy" id="1684307"/>
    <lineage>
        <taxon>Eukaryota</taxon>
        <taxon>Fungi</taxon>
        <taxon>Dikarya</taxon>
        <taxon>Basidiomycota</taxon>
        <taxon>Ustilaginomycotina</taxon>
        <taxon>Exobasidiomycetes</taxon>
        <taxon>Microstromatales</taxon>
        <taxon>Microstromatales incertae sedis</taxon>
        <taxon>Pseudomicrostroma</taxon>
    </lineage>
</organism>
<dbReference type="Proteomes" id="UP000245942">
    <property type="component" value="Unassembled WGS sequence"/>
</dbReference>
<evidence type="ECO:0000256" key="2">
    <source>
        <dbReference type="ARBA" id="ARBA00022692"/>
    </source>
</evidence>
<protein>
    <recommendedName>
        <fullName evidence="7">Wax synthase domain-containing protein</fullName>
    </recommendedName>
</protein>
<evidence type="ECO:0000256" key="1">
    <source>
        <dbReference type="ARBA" id="ARBA00004141"/>
    </source>
</evidence>
<feature type="transmembrane region" description="Helical" evidence="6">
    <location>
        <begin position="77"/>
        <end position="95"/>
    </location>
</feature>
<dbReference type="AlphaFoldDB" id="A0A316UE32"/>
<dbReference type="GeneID" id="37013450"/>
<keyword evidence="9" id="KW-1185">Reference proteome</keyword>
<accession>A0A316UE32</accession>
<proteinExistence type="predicted"/>
<keyword evidence="2 6" id="KW-0812">Transmembrane</keyword>
<keyword evidence="3 6" id="KW-1133">Transmembrane helix</keyword>
<feature type="transmembrane region" description="Helical" evidence="6">
    <location>
        <begin position="115"/>
        <end position="132"/>
    </location>
</feature>
<evidence type="ECO:0000256" key="5">
    <source>
        <dbReference type="SAM" id="MobiDB-lite"/>
    </source>
</evidence>
<dbReference type="RefSeq" id="XP_025350284.1">
    <property type="nucleotide sequence ID" value="XM_025491716.1"/>
</dbReference>
<dbReference type="InterPro" id="IPR032805">
    <property type="entry name" value="Wax_synthase_dom"/>
</dbReference>
<feature type="transmembrane region" description="Helical" evidence="6">
    <location>
        <begin position="281"/>
        <end position="305"/>
    </location>
</feature>
<feature type="transmembrane region" description="Helical" evidence="6">
    <location>
        <begin position="334"/>
        <end position="355"/>
    </location>
</feature>
<evidence type="ECO:0000313" key="9">
    <source>
        <dbReference type="Proteomes" id="UP000245942"/>
    </source>
</evidence>
<dbReference type="OrthoDB" id="1077582at2759"/>
<evidence type="ECO:0000256" key="3">
    <source>
        <dbReference type="ARBA" id="ARBA00022989"/>
    </source>
</evidence>
<reference evidence="8 9" key="1">
    <citation type="journal article" date="2018" name="Mol. Biol. Evol.">
        <title>Broad Genomic Sampling Reveals a Smut Pathogenic Ancestry of the Fungal Clade Ustilaginomycotina.</title>
        <authorList>
            <person name="Kijpornyongpan T."/>
            <person name="Mondo S.J."/>
            <person name="Barry K."/>
            <person name="Sandor L."/>
            <person name="Lee J."/>
            <person name="Lipzen A."/>
            <person name="Pangilinan J."/>
            <person name="LaButti K."/>
            <person name="Hainaut M."/>
            <person name="Henrissat B."/>
            <person name="Grigoriev I.V."/>
            <person name="Spatafora J.W."/>
            <person name="Aime M.C."/>
        </authorList>
    </citation>
    <scope>NUCLEOTIDE SEQUENCE [LARGE SCALE GENOMIC DNA]</scope>
    <source>
        <strain evidence="8 9">MCA 4718</strain>
    </source>
</reference>
<evidence type="ECO:0000256" key="6">
    <source>
        <dbReference type="SAM" id="Phobius"/>
    </source>
</evidence>
<feature type="transmembrane region" description="Helical" evidence="6">
    <location>
        <begin position="412"/>
        <end position="431"/>
    </location>
</feature>
<name>A0A316UE32_9BASI</name>
<evidence type="ECO:0000259" key="7">
    <source>
        <dbReference type="Pfam" id="PF13813"/>
    </source>
</evidence>
<dbReference type="STRING" id="1684307.A0A316UE32"/>
<feature type="region of interest" description="Disordered" evidence="5">
    <location>
        <begin position="154"/>
        <end position="191"/>
    </location>
</feature>
<evidence type="ECO:0000313" key="8">
    <source>
        <dbReference type="EMBL" id="PWN23124.1"/>
    </source>
</evidence>
<feature type="transmembrane region" description="Helical" evidence="6">
    <location>
        <begin position="443"/>
        <end position="468"/>
    </location>
</feature>
<gene>
    <name evidence="8" type="ORF">BCV69DRAFT_280739</name>
</gene>
<dbReference type="Pfam" id="PF13813">
    <property type="entry name" value="MBOAT_2"/>
    <property type="match status" value="1"/>
</dbReference>